<dbReference type="InterPro" id="IPR036388">
    <property type="entry name" value="WH-like_DNA-bd_sf"/>
</dbReference>
<organism evidence="7 8">
    <name type="scientific">Roseateles oligotrophus</name>
    <dbReference type="NCBI Taxonomy" id="1769250"/>
    <lineage>
        <taxon>Bacteria</taxon>
        <taxon>Pseudomonadati</taxon>
        <taxon>Pseudomonadota</taxon>
        <taxon>Betaproteobacteria</taxon>
        <taxon>Burkholderiales</taxon>
        <taxon>Sphaerotilaceae</taxon>
        <taxon>Roseateles</taxon>
    </lineage>
</organism>
<evidence type="ECO:0000256" key="1">
    <source>
        <dbReference type="ARBA" id="ARBA00010641"/>
    </source>
</evidence>
<dbReference type="SUPFAM" id="SSF88946">
    <property type="entry name" value="Sigma2 domain of RNA polymerase sigma factors"/>
    <property type="match status" value="1"/>
</dbReference>
<evidence type="ECO:0000259" key="5">
    <source>
        <dbReference type="Pfam" id="PF04542"/>
    </source>
</evidence>
<dbReference type="InterPro" id="IPR014284">
    <property type="entry name" value="RNA_pol_sigma-70_dom"/>
</dbReference>
<name>A0A840LBL8_9BURK</name>
<dbReference type="Pfam" id="PF04542">
    <property type="entry name" value="Sigma70_r2"/>
    <property type="match status" value="1"/>
</dbReference>
<dbReference type="InterPro" id="IPR013324">
    <property type="entry name" value="RNA_pol_sigma_r3/r4-like"/>
</dbReference>
<comment type="similarity">
    <text evidence="1">Belongs to the sigma-70 factor family. ECF subfamily.</text>
</comment>
<gene>
    <name evidence="7" type="ORF">HNP55_002111</name>
</gene>
<dbReference type="InterPro" id="IPR039425">
    <property type="entry name" value="RNA_pol_sigma-70-like"/>
</dbReference>
<dbReference type="InterPro" id="IPR007627">
    <property type="entry name" value="RNA_pol_sigma70_r2"/>
</dbReference>
<protein>
    <submittedName>
        <fullName evidence="7">RNA polymerase sigma-70 factor (ECF subfamily)</fullName>
    </submittedName>
</protein>
<evidence type="ECO:0000313" key="8">
    <source>
        <dbReference type="Proteomes" id="UP000562027"/>
    </source>
</evidence>
<dbReference type="Gene3D" id="1.10.1740.10">
    <property type="match status" value="1"/>
</dbReference>
<evidence type="ECO:0000256" key="3">
    <source>
        <dbReference type="ARBA" id="ARBA00023082"/>
    </source>
</evidence>
<keyword evidence="8" id="KW-1185">Reference proteome</keyword>
<dbReference type="GO" id="GO:0016987">
    <property type="term" value="F:sigma factor activity"/>
    <property type="evidence" value="ECO:0007669"/>
    <property type="project" value="UniProtKB-KW"/>
</dbReference>
<evidence type="ECO:0000256" key="2">
    <source>
        <dbReference type="ARBA" id="ARBA00023015"/>
    </source>
</evidence>
<dbReference type="GO" id="GO:0006352">
    <property type="term" value="P:DNA-templated transcription initiation"/>
    <property type="evidence" value="ECO:0007669"/>
    <property type="project" value="InterPro"/>
</dbReference>
<evidence type="ECO:0000259" key="6">
    <source>
        <dbReference type="Pfam" id="PF08281"/>
    </source>
</evidence>
<sequence>MVERYYLELLNFLSRQTRDRDSAADLVQETYARAAAVQRSGDPIVEPRAFLYRTARNLLVDRYRRHASRGNSHTDDAEPLAPVEAMAAPAAFEPDHALAASRNAEAMLGTIEALPLRCKQAFILHKFDGMSQAEVAVHMDISIKMVERHIKLALKACQNCRQRCEGDARSKP</sequence>
<dbReference type="GO" id="GO:0003677">
    <property type="term" value="F:DNA binding"/>
    <property type="evidence" value="ECO:0007669"/>
    <property type="project" value="InterPro"/>
</dbReference>
<dbReference type="InterPro" id="IPR013325">
    <property type="entry name" value="RNA_pol_sigma_r2"/>
</dbReference>
<dbReference type="NCBIfam" id="TIGR02937">
    <property type="entry name" value="sigma70-ECF"/>
    <property type="match status" value="1"/>
</dbReference>
<dbReference type="Gene3D" id="1.10.10.10">
    <property type="entry name" value="Winged helix-like DNA-binding domain superfamily/Winged helix DNA-binding domain"/>
    <property type="match status" value="1"/>
</dbReference>
<dbReference type="Proteomes" id="UP000562027">
    <property type="component" value="Unassembled WGS sequence"/>
</dbReference>
<dbReference type="RefSeq" id="WP_184299017.1">
    <property type="nucleotide sequence ID" value="NZ_JACHLP010000004.1"/>
</dbReference>
<comment type="caution">
    <text evidence="7">The sequence shown here is derived from an EMBL/GenBank/DDBJ whole genome shotgun (WGS) entry which is preliminary data.</text>
</comment>
<dbReference type="Pfam" id="PF08281">
    <property type="entry name" value="Sigma70_r4_2"/>
    <property type="match status" value="1"/>
</dbReference>
<accession>A0A840LBL8</accession>
<feature type="domain" description="RNA polymerase sigma-70 region 2" evidence="5">
    <location>
        <begin position="1"/>
        <end position="67"/>
    </location>
</feature>
<evidence type="ECO:0000256" key="4">
    <source>
        <dbReference type="ARBA" id="ARBA00023163"/>
    </source>
</evidence>
<keyword evidence="2" id="KW-0805">Transcription regulation</keyword>
<keyword evidence="4" id="KW-0804">Transcription</keyword>
<reference evidence="7 8" key="1">
    <citation type="submission" date="2020-08" db="EMBL/GenBank/DDBJ databases">
        <title>Functional genomics of gut bacteria from endangered species of beetles.</title>
        <authorList>
            <person name="Carlos-Shanley C."/>
        </authorList>
    </citation>
    <scope>NUCLEOTIDE SEQUENCE [LARGE SCALE GENOMIC DNA]</scope>
    <source>
        <strain evidence="7 8">S00239</strain>
    </source>
</reference>
<dbReference type="SUPFAM" id="SSF88659">
    <property type="entry name" value="Sigma3 and sigma4 domains of RNA polymerase sigma factors"/>
    <property type="match status" value="1"/>
</dbReference>
<dbReference type="EMBL" id="JACHLP010000004">
    <property type="protein sequence ID" value="MBB4843588.1"/>
    <property type="molecule type" value="Genomic_DNA"/>
</dbReference>
<feature type="domain" description="RNA polymerase sigma factor 70 region 4 type 2" evidence="6">
    <location>
        <begin position="106"/>
        <end position="157"/>
    </location>
</feature>
<dbReference type="PANTHER" id="PTHR43133">
    <property type="entry name" value="RNA POLYMERASE ECF-TYPE SIGMA FACTO"/>
    <property type="match status" value="1"/>
</dbReference>
<evidence type="ECO:0000313" key="7">
    <source>
        <dbReference type="EMBL" id="MBB4843588.1"/>
    </source>
</evidence>
<dbReference type="AlphaFoldDB" id="A0A840LBL8"/>
<proteinExistence type="inferred from homology"/>
<keyword evidence="3" id="KW-0731">Sigma factor</keyword>
<dbReference type="PANTHER" id="PTHR43133:SF63">
    <property type="entry name" value="RNA POLYMERASE SIGMA FACTOR FECI-RELATED"/>
    <property type="match status" value="1"/>
</dbReference>
<dbReference type="InterPro" id="IPR013249">
    <property type="entry name" value="RNA_pol_sigma70_r4_t2"/>
</dbReference>